<keyword evidence="1" id="KW-0472">Membrane</keyword>
<keyword evidence="1" id="KW-0812">Transmembrane</keyword>
<dbReference type="EMBL" id="WHUT02000001">
    <property type="protein sequence ID" value="NUB42821.1"/>
    <property type="molecule type" value="Genomic_DNA"/>
</dbReference>
<accession>A0A8X8GWQ9</accession>
<dbReference type="Proteomes" id="UP000484076">
    <property type="component" value="Unassembled WGS sequence"/>
</dbReference>
<name>A0A8X8GWQ9_9RHOB</name>
<gene>
    <name evidence="2" type="ORF">GEU84_000350</name>
</gene>
<feature type="transmembrane region" description="Helical" evidence="1">
    <location>
        <begin position="6"/>
        <end position="25"/>
    </location>
</feature>
<reference evidence="2" key="1">
    <citation type="submission" date="2020-05" db="EMBL/GenBank/DDBJ databases">
        <title>Fertoebacter nigrum gen. nov., sp. nov., a new member of the family Rhodobacteraceae.</title>
        <authorList>
            <person name="Szuroczki S."/>
            <person name="Abbaszade G."/>
            <person name="Buni D."/>
            <person name="Schumann P."/>
            <person name="Toth E."/>
        </authorList>
    </citation>
    <scope>NUCLEOTIDE SEQUENCE</scope>
    <source>
        <strain evidence="2">RG-N-1a</strain>
    </source>
</reference>
<proteinExistence type="predicted"/>
<dbReference type="AlphaFoldDB" id="A0A8X8GWQ9"/>
<evidence type="ECO:0000256" key="1">
    <source>
        <dbReference type="SAM" id="Phobius"/>
    </source>
</evidence>
<evidence type="ECO:0000313" key="2">
    <source>
        <dbReference type="EMBL" id="NUB42821.1"/>
    </source>
</evidence>
<protein>
    <submittedName>
        <fullName evidence="2">Uncharacterized protein</fullName>
    </submittedName>
</protein>
<keyword evidence="3" id="KW-1185">Reference proteome</keyword>
<comment type="caution">
    <text evidence="2">The sequence shown here is derived from an EMBL/GenBank/DDBJ whole genome shotgun (WGS) entry which is preliminary data.</text>
</comment>
<organism evidence="2 3">
    <name type="scientific">Fertoeibacter niger</name>
    <dbReference type="NCBI Taxonomy" id="2656921"/>
    <lineage>
        <taxon>Bacteria</taxon>
        <taxon>Pseudomonadati</taxon>
        <taxon>Pseudomonadota</taxon>
        <taxon>Alphaproteobacteria</taxon>
        <taxon>Rhodobacterales</taxon>
        <taxon>Paracoccaceae</taxon>
        <taxon>Fertoeibacter</taxon>
    </lineage>
</organism>
<dbReference type="RefSeq" id="WP_152823523.1">
    <property type="nucleotide sequence ID" value="NZ_WHUT02000001.1"/>
</dbReference>
<keyword evidence="1" id="KW-1133">Transmembrane helix</keyword>
<evidence type="ECO:0000313" key="3">
    <source>
        <dbReference type="Proteomes" id="UP000484076"/>
    </source>
</evidence>
<sequence length="103" mass="10981">MLENIAWVSLVFSVVTFVIFLFLLLDEWNNAKEAIQPPEGKALIDSVDPGKLAELLKALKDLGPKALALAASIIFMWLAITAATPPDCPKDMTCTPKAAAAAA</sequence>
<feature type="transmembrane region" description="Helical" evidence="1">
    <location>
        <begin position="66"/>
        <end position="84"/>
    </location>
</feature>